<evidence type="ECO:0000256" key="6">
    <source>
        <dbReference type="SAM" id="Phobius"/>
    </source>
</evidence>
<evidence type="ECO:0000256" key="4">
    <source>
        <dbReference type="ARBA" id="ARBA00022989"/>
    </source>
</evidence>
<evidence type="ECO:0000313" key="8">
    <source>
        <dbReference type="Proteomes" id="UP000778578"/>
    </source>
</evidence>
<evidence type="ECO:0000256" key="5">
    <source>
        <dbReference type="ARBA" id="ARBA00023136"/>
    </source>
</evidence>
<dbReference type="RefSeq" id="WP_222969316.1">
    <property type="nucleotide sequence ID" value="NZ_JAINZZ010000085.1"/>
</dbReference>
<feature type="transmembrane region" description="Helical" evidence="6">
    <location>
        <begin position="57"/>
        <end position="76"/>
    </location>
</feature>
<proteinExistence type="predicted"/>
<evidence type="ECO:0000256" key="1">
    <source>
        <dbReference type="ARBA" id="ARBA00004651"/>
    </source>
</evidence>
<dbReference type="Proteomes" id="UP000778578">
    <property type="component" value="Unassembled WGS sequence"/>
</dbReference>
<accession>A0ABS7QIX5</accession>
<comment type="subcellular location">
    <subcellularLocation>
        <location evidence="1">Cell membrane</location>
        <topology evidence="1">Multi-pass membrane protein</topology>
    </subcellularLocation>
</comment>
<dbReference type="Pfam" id="PF04066">
    <property type="entry name" value="MrpF_PhaF"/>
    <property type="match status" value="1"/>
</dbReference>
<keyword evidence="2" id="KW-1003">Cell membrane</keyword>
<name>A0ABS7QIX5_9ACTN</name>
<keyword evidence="8" id="KW-1185">Reference proteome</keyword>
<keyword evidence="5 6" id="KW-0472">Membrane</keyword>
<evidence type="ECO:0000313" key="7">
    <source>
        <dbReference type="EMBL" id="MBY8882751.1"/>
    </source>
</evidence>
<evidence type="ECO:0000256" key="2">
    <source>
        <dbReference type="ARBA" id="ARBA00022475"/>
    </source>
</evidence>
<protein>
    <recommendedName>
        <fullName evidence="9">Multisubunit Na+/H+ antiporter MnhF subunit</fullName>
    </recommendedName>
</protein>
<organism evidence="7 8">
    <name type="scientific">Actinacidiphila acidipaludis</name>
    <dbReference type="NCBI Taxonomy" id="2873382"/>
    <lineage>
        <taxon>Bacteria</taxon>
        <taxon>Bacillati</taxon>
        <taxon>Actinomycetota</taxon>
        <taxon>Actinomycetes</taxon>
        <taxon>Kitasatosporales</taxon>
        <taxon>Streptomycetaceae</taxon>
        <taxon>Actinacidiphila</taxon>
    </lineage>
</organism>
<reference evidence="7 8" key="1">
    <citation type="submission" date="2021-08" db="EMBL/GenBank/DDBJ databases">
        <title>WGS of actinomycetes from Thailand.</title>
        <authorList>
            <person name="Thawai C."/>
        </authorList>
    </citation>
    <scope>NUCLEOTIDE SEQUENCE [LARGE SCALE GENOMIC DNA]</scope>
    <source>
        <strain evidence="7 8">PLK6-54</strain>
    </source>
</reference>
<comment type="caution">
    <text evidence="7">The sequence shown here is derived from an EMBL/GenBank/DDBJ whole genome shotgun (WGS) entry which is preliminary data.</text>
</comment>
<feature type="transmembrane region" description="Helical" evidence="6">
    <location>
        <begin position="32"/>
        <end position="50"/>
    </location>
</feature>
<evidence type="ECO:0000256" key="3">
    <source>
        <dbReference type="ARBA" id="ARBA00022692"/>
    </source>
</evidence>
<keyword evidence="3 6" id="KW-0812">Transmembrane</keyword>
<keyword evidence="4 6" id="KW-1133">Transmembrane helix</keyword>
<sequence length="101" mass="10204">MNAWLISASVLLAAGMGPCLWRACRGDPAQRLLGITLGSAVAIAASLLIARGVERTSYVDVALVLAVLSPAGTLVFCRCLAGAGRPRAGNAPAGRGRTEGS</sequence>
<dbReference type="InterPro" id="IPR007208">
    <property type="entry name" value="MrpF/PhaF-like"/>
</dbReference>
<evidence type="ECO:0008006" key="9">
    <source>
        <dbReference type="Google" id="ProtNLM"/>
    </source>
</evidence>
<gene>
    <name evidence="7" type="ORF">K7862_34705</name>
</gene>
<dbReference type="EMBL" id="JAINZZ010000085">
    <property type="protein sequence ID" value="MBY8882751.1"/>
    <property type="molecule type" value="Genomic_DNA"/>
</dbReference>